<evidence type="ECO:0000256" key="3">
    <source>
        <dbReference type="SAM" id="SignalP"/>
    </source>
</evidence>
<accession>A0A430FQG2</accession>
<feature type="signal peptide" evidence="3">
    <location>
        <begin position="1"/>
        <end position="40"/>
    </location>
</feature>
<keyword evidence="5" id="KW-1185">Reference proteome</keyword>
<dbReference type="EMBL" id="QXGM01000002">
    <property type="protein sequence ID" value="RSX55056.1"/>
    <property type="molecule type" value="Genomic_DNA"/>
</dbReference>
<dbReference type="Proteomes" id="UP000287609">
    <property type="component" value="Unassembled WGS sequence"/>
</dbReference>
<keyword evidence="2" id="KW-0812">Transmembrane</keyword>
<keyword evidence="2" id="KW-1133">Transmembrane helix</keyword>
<sequence>MNRRQLPPTASITARIAAALGAFALMAAAWIGFTPAQAQAQETEPSHVAATTAVSTPNSMSVTFDYDGHAVSDAHLVAVRIAAWNGQEPFQTHVSVLPAFKTGPFADVDVQGLLTGSYEGMEEDWTALASQLAPIVTEPEEAAALNKQLGSASMSPMVTNAAGKAARNGLANGIWLLAGSGAVPAADAAANGNTGRTLNVAQLLSLPSYSESSPEHNVAVVVKGALAKTKHGQSTNPQSGTKLGVRTASARSAQAQQAALAQAERAEQAERAREEMLASTGVEVTTICLMAVAALVMGMAIVLESRKLSN</sequence>
<evidence type="ECO:0000256" key="2">
    <source>
        <dbReference type="SAM" id="Phobius"/>
    </source>
</evidence>
<reference evidence="4 5" key="1">
    <citation type="submission" date="2018-09" db="EMBL/GenBank/DDBJ databases">
        <title>Characterization of the phylogenetic diversity of five novel species belonging to the genus Bifidobacterium.</title>
        <authorList>
            <person name="Lugli G.A."/>
            <person name="Duranti S."/>
            <person name="Milani C."/>
        </authorList>
    </citation>
    <scope>NUCLEOTIDE SEQUENCE [LARGE SCALE GENOMIC DNA]</scope>
    <source>
        <strain evidence="4 5">2036B</strain>
    </source>
</reference>
<keyword evidence="2" id="KW-0472">Membrane</keyword>
<proteinExistence type="predicted"/>
<dbReference type="RefSeq" id="WP_125963738.1">
    <property type="nucleotide sequence ID" value="NZ_QXGM01000002.1"/>
</dbReference>
<gene>
    <name evidence="4" type="ORF">D2E26_1110</name>
</gene>
<protein>
    <recommendedName>
        <fullName evidence="6">Peptidase</fullName>
    </recommendedName>
</protein>
<feature type="compositionally biased region" description="Polar residues" evidence="1">
    <location>
        <begin position="232"/>
        <end position="241"/>
    </location>
</feature>
<evidence type="ECO:0008006" key="6">
    <source>
        <dbReference type="Google" id="ProtNLM"/>
    </source>
</evidence>
<comment type="caution">
    <text evidence="4">The sequence shown here is derived from an EMBL/GenBank/DDBJ whole genome shotgun (WGS) entry which is preliminary data.</text>
</comment>
<evidence type="ECO:0000313" key="5">
    <source>
        <dbReference type="Proteomes" id="UP000287609"/>
    </source>
</evidence>
<feature type="chain" id="PRO_5019359407" description="Peptidase" evidence="3">
    <location>
        <begin position="41"/>
        <end position="310"/>
    </location>
</feature>
<evidence type="ECO:0000313" key="4">
    <source>
        <dbReference type="EMBL" id="RSX55056.1"/>
    </source>
</evidence>
<keyword evidence="3" id="KW-0732">Signal</keyword>
<organism evidence="4 5">
    <name type="scientific">Bifidobacterium dolichotidis</name>
    <dbReference type="NCBI Taxonomy" id="2306976"/>
    <lineage>
        <taxon>Bacteria</taxon>
        <taxon>Bacillati</taxon>
        <taxon>Actinomycetota</taxon>
        <taxon>Actinomycetes</taxon>
        <taxon>Bifidobacteriales</taxon>
        <taxon>Bifidobacteriaceae</taxon>
        <taxon>Bifidobacterium</taxon>
    </lineage>
</organism>
<feature type="transmembrane region" description="Helical" evidence="2">
    <location>
        <begin position="284"/>
        <end position="303"/>
    </location>
</feature>
<name>A0A430FQG2_9BIFI</name>
<feature type="region of interest" description="Disordered" evidence="1">
    <location>
        <begin position="229"/>
        <end position="248"/>
    </location>
</feature>
<evidence type="ECO:0000256" key="1">
    <source>
        <dbReference type="SAM" id="MobiDB-lite"/>
    </source>
</evidence>
<dbReference type="AlphaFoldDB" id="A0A430FQG2"/>